<dbReference type="EMBL" id="BDDD01003769">
    <property type="protein sequence ID" value="GAV85997.1"/>
    <property type="molecule type" value="Genomic_DNA"/>
</dbReference>
<organism evidence="1 2">
    <name type="scientific">Cephalotus follicularis</name>
    <name type="common">Albany pitcher plant</name>
    <dbReference type="NCBI Taxonomy" id="3775"/>
    <lineage>
        <taxon>Eukaryota</taxon>
        <taxon>Viridiplantae</taxon>
        <taxon>Streptophyta</taxon>
        <taxon>Embryophyta</taxon>
        <taxon>Tracheophyta</taxon>
        <taxon>Spermatophyta</taxon>
        <taxon>Magnoliopsida</taxon>
        <taxon>eudicotyledons</taxon>
        <taxon>Gunneridae</taxon>
        <taxon>Pentapetalae</taxon>
        <taxon>rosids</taxon>
        <taxon>fabids</taxon>
        <taxon>Oxalidales</taxon>
        <taxon>Cephalotaceae</taxon>
        <taxon>Cephalotus</taxon>
    </lineage>
</organism>
<dbReference type="PANTHER" id="PTHR47481">
    <property type="match status" value="1"/>
</dbReference>
<evidence type="ECO:0000313" key="2">
    <source>
        <dbReference type="Proteomes" id="UP000187406"/>
    </source>
</evidence>
<dbReference type="Proteomes" id="UP000187406">
    <property type="component" value="Unassembled WGS sequence"/>
</dbReference>
<reference evidence="2" key="1">
    <citation type="submission" date="2016-04" db="EMBL/GenBank/DDBJ databases">
        <title>Cephalotus genome sequencing.</title>
        <authorList>
            <person name="Fukushima K."/>
            <person name="Hasebe M."/>
            <person name="Fang X."/>
        </authorList>
    </citation>
    <scope>NUCLEOTIDE SEQUENCE [LARGE SCALE GENOMIC DNA]</scope>
    <source>
        <strain evidence="2">cv. St1</strain>
    </source>
</reference>
<sequence>MPLFESTLSLVVGKHTFVEAWSTLNQAFGAPSHAHILQLHMQLQNLKKNGSSISTYHEQAKYLADELAAAGKILSTEYLQQSWCPISCYCCFHLHSNHTCSLP</sequence>
<dbReference type="AlphaFoldDB" id="A0A1Q3D0H6"/>
<dbReference type="OrthoDB" id="1845088at2759"/>
<keyword evidence="2" id="KW-1185">Reference proteome</keyword>
<proteinExistence type="predicted"/>
<comment type="caution">
    <text evidence="1">The sequence shown here is derived from an EMBL/GenBank/DDBJ whole genome shotgun (WGS) entry which is preliminary data.</text>
</comment>
<evidence type="ECO:0000313" key="1">
    <source>
        <dbReference type="EMBL" id="GAV85997.1"/>
    </source>
</evidence>
<name>A0A1Q3D0H6_CEPFO</name>
<dbReference type="InParanoid" id="A0A1Q3D0H6"/>
<accession>A0A1Q3D0H6</accession>
<protein>
    <submittedName>
        <fullName evidence="1">UBN2 domain-containing protein</fullName>
    </submittedName>
</protein>
<gene>
    <name evidence="1" type="ORF">CFOL_v3_29431</name>
</gene>
<dbReference type="PANTHER" id="PTHR47481:SF43">
    <property type="entry name" value="RETROTRANSPOSON COPIA-LIKE N-TERMINAL DOMAIN-CONTAINING PROTEIN"/>
    <property type="match status" value="1"/>
</dbReference>